<keyword evidence="2" id="KW-1185">Reference proteome</keyword>
<dbReference type="Proteomes" id="UP000790377">
    <property type="component" value="Unassembled WGS sequence"/>
</dbReference>
<feature type="non-terminal residue" evidence="1">
    <location>
        <position position="95"/>
    </location>
</feature>
<reference evidence="1" key="1">
    <citation type="journal article" date="2021" name="New Phytol.">
        <title>Evolutionary innovations through gain and loss of genes in the ectomycorrhizal Boletales.</title>
        <authorList>
            <person name="Wu G."/>
            <person name="Miyauchi S."/>
            <person name="Morin E."/>
            <person name="Kuo A."/>
            <person name="Drula E."/>
            <person name="Varga T."/>
            <person name="Kohler A."/>
            <person name="Feng B."/>
            <person name="Cao Y."/>
            <person name="Lipzen A."/>
            <person name="Daum C."/>
            <person name="Hundley H."/>
            <person name="Pangilinan J."/>
            <person name="Johnson J."/>
            <person name="Barry K."/>
            <person name="LaButti K."/>
            <person name="Ng V."/>
            <person name="Ahrendt S."/>
            <person name="Min B."/>
            <person name="Choi I.G."/>
            <person name="Park H."/>
            <person name="Plett J.M."/>
            <person name="Magnuson J."/>
            <person name="Spatafora J.W."/>
            <person name="Nagy L.G."/>
            <person name="Henrissat B."/>
            <person name="Grigoriev I.V."/>
            <person name="Yang Z.L."/>
            <person name="Xu J."/>
            <person name="Martin F.M."/>
        </authorList>
    </citation>
    <scope>NUCLEOTIDE SEQUENCE</scope>
    <source>
        <strain evidence="1">ATCC 28755</strain>
    </source>
</reference>
<organism evidence="1 2">
    <name type="scientific">Hygrophoropsis aurantiaca</name>
    <dbReference type="NCBI Taxonomy" id="72124"/>
    <lineage>
        <taxon>Eukaryota</taxon>
        <taxon>Fungi</taxon>
        <taxon>Dikarya</taxon>
        <taxon>Basidiomycota</taxon>
        <taxon>Agaricomycotina</taxon>
        <taxon>Agaricomycetes</taxon>
        <taxon>Agaricomycetidae</taxon>
        <taxon>Boletales</taxon>
        <taxon>Coniophorineae</taxon>
        <taxon>Hygrophoropsidaceae</taxon>
        <taxon>Hygrophoropsis</taxon>
    </lineage>
</organism>
<comment type="caution">
    <text evidence="1">The sequence shown here is derived from an EMBL/GenBank/DDBJ whole genome shotgun (WGS) entry which is preliminary data.</text>
</comment>
<proteinExistence type="predicted"/>
<gene>
    <name evidence="1" type="ORF">BJ138DRAFT_970980</name>
</gene>
<sequence>IASGSFDRTIKLWDLTRTSPAPEPLITLNPPDATAPKSSVYAIAADPFGHAIASGSPERVVRLWDPRSGKRTGKFVGHTDNIRAILISEDARHVS</sequence>
<dbReference type="EMBL" id="MU268707">
    <property type="protein sequence ID" value="KAH7903890.1"/>
    <property type="molecule type" value="Genomic_DNA"/>
</dbReference>
<evidence type="ECO:0000313" key="2">
    <source>
        <dbReference type="Proteomes" id="UP000790377"/>
    </source>
</evidence>
<feature type="non-terminal residue" evidence="1">
    <location>
        <position position="1"/>
    </location>
</feature>
<name>A0ACB7ZS31_9AGAM</name>
<accession>A0ACB7ZS31</accession>
<protein>
    <submittedName>
        <fullName evidence="1">WD40-repeat-containing domain protein</fullName>
    </submittedName>
</protein>
<evidence type="ECO:0000313" key="1">
    <source>
        <dbReference type="EMBL" id="KAH7903890.1"/>
    </source>
</evidence>